<dbReference type="EMBL" id="LT629772">
    <property type="protein sequence ID" value="SDS29848.1"/>
    <property type="molecule type" value="Genomic_DNA"/>
</dbReference>
<keyword evidence="2 3" id="KW-0663">Pyridoxal phosphate</keyword>
<dbReference type="OrthoDB" id="4510254at2"/>
<evidence type="ECO:0000313" key="5">
    <source>
        <dbReference type="Proteomes" id="UP000199103"/>
    </source>
</evidence>
<dbReference type="InterPro" id="IPR005814">
    <property type="entry name" value="Aminotrans_3"/>
</dbReference>
<comment type="cofactor">
    <cofactor evidence="1">
        <name>pyridoxal 5'-phosphate</name>
        <dbReference type="ChEBI" id="CHEBI:597326"/>
    </cofactor>
</comment>
<accession>A0A1H1R284</accession>
<dbReference type="CDD" id="cd00610">
    <property type="entry name" value="OAT_like"/>
    <property type="match status" value="1"/>
</dbReference>
<dbReference type="Gene3D" id="3.90.1150.10">
    <property type="entry name" value="Aspartate Aminotransferase, domain 1"/>
    <property type="match status" value="1"/>
</dbReference>
<dbReference type="PROSITE" id="PS00600">
    <property type="entry name" value="AA_TRANSFER_CLASS_3"/>
    <property type="match status" value="1"/>
</dbReference>
<dbReference type="GO" id="GO:0008483">
    <property type="term" value="F:transaminase activity"/>
    <property type="evidence" value="ECO:0007669"/>
    <property type="project" value="InterPro"/>
</dbReference>
<dbReference type="GO" id="GO:0030170">
    <property type="term" value="F:pyridoxal phosphate binding"/>
    <property type="evidence" value="ECO:0007669"/>
    <property type="project" value="InterPro"/>
</dbReference>
<dbReference type="PANTHER" id="PTHR43713">
    <property type="entry name" value="GLUTAMATE-1-SEMIALDEHYDE 2,1-AMINOMUTASE"/>
    <property type="match status" value="1"/>
</dbReference>
<organism evidence="4 5">
    <name type="scientific">Microlunatus soli</name>
    <dbReference type="NCBI Taxonomy" id="630515"/>
    <lineage>
        <taxon>Bacteria</taxon>
        <taxon>Bacillati</taxon>
        <taxon>Actinomycetota</taxon>
        <taxon>Actinomycetes</taxon>
        <taxon>Propionibacteriales</taxon>
        <taxon>Propionibacteriaceae</taxon>
        <taxon>Microlunatus</taxon>
    </lineage>
</organism>
<dbReference type="InterPro" id="IPR015422">
    <property type="entry name" value="PyrdxlP-dep_Trfase_small"/>
</dbReference>
<dbReference type="Proteomes" id="UP000199103">
    <property type="component" value="Chromosome I"/>
</dbReference>
<dbReference type="PANTHER" id="PTHR43713:SF3">
    <property type="entry name" value="GLUTAMATE-1-SEMIALDEHYDE 2,1-AMINOMUTASE 1, CHLOROPLASTIC-RELATED"/>
    <property type="match status" value="1"/>
</dbReference>
<name>A0A1H1R284_9ACTN</name>
<dbReference type="InterPro" id="IPR015424">
    <property type="entry name" value="PyrdxlP-dep_Trfase"/>
</dbReference>
<dbReference type="Gene3D" id="3.40.640.10">
    <property type="entry name" value="Type I PLP-dependent aspartate aminotransferase-like (Major domain)"/>
    <property type="match status" value="1"/>
</dbReference>
<reference evidence="4 5" key="1">
    <citation type="submission" date="2016-10" db="EMBL/GenBank/DDBJ databases">
        <authorList>
            <person name="de Groot N.N."/>
        </authorList>
    </citation>
    <scope>NUCLEOTIDE SEQUENCE [LARGE SCALE GENOMIC DNA]</scope>
    <source>
        <strain evidence="4 5">DSM 21800</strain>
    </source>
</reference>
<protein>
    <submittedName>
        <fullName evidence="4">Glutamate-1-semialdehyde 2,1-aminomutase</fullName>
    </submittedName>
</protein>
<evidence type="ECO:0000256" key="1">
    <source>
        <dbReference type="ARBA" id="ARBA00001933"/>
    </source>
</evidence>
<comment type="similarity">
    <text evidence="3">Belongs to the class-III pyridoxal-phosphate-dependent aminotransferase family.</text>
</comment>
<dbReference type="Pfam" id="PF00202">
    <property type="entry name" value="Aminotran_3"/>
    <property type="match status" value="1"/>
</dbReference>
<evidence type="ECO:0000313" key="4">
    <source>
        <dbReference type="EMBL" id="SDS29848.1"/>
    </source>
</evidence>
<dbReference type="InterPro" id="IPR015421">
    <property type="entry name" value="PyrdxlP-dep_Trfase_major"/>
</dbReference>
<dbReference type="AlphaFoldDB" id="A0A1H1R284"/>
<proteinExistence type="inferred from homology"/>
<sequence length="439" mass="46837">METSSDSYPRGTALAAAAERVIPGGVNSTTRYIGTPYAFGSGSGAYLDDLDGHRYLDYHAAFGAMLLGHNFDAVDEAVREVIGGPVLSGLGVSELEVALAEKVTSLLPSAETMLLTMSGSEATAQAVRLARAATGRELIIKFQGGFHGGHDAVARNVISPADRAYGLDPLSKGILPSALDATLIAEFNDLDSVRELYDRHPGQIAGIILEPIPHNVGALLPTQEFAAGLRRLTTDNGSVLIFDEVITGFRHDLGGYQKILQVTPDVTTFGKGMANGYPIGGVAGRRDLMEHFSRDGDVLVAGTFNGNPVGCAAALATIGYLESHPDFYTRTHELGERLRSGLQKIATELGLPAHAAGFGGVFNLYFTADAPAGYRDLLRNDNDAYRLFHRRMTDRGFLMLPLALKRNHVSGSHTADDVEQTLAAAEQVLGEIATERSDR</sequence>
<evidence type="ECO:0000256" key="3">
    <source>
        <dbReference type="RuleBase" id="RU003560"/>
    </source>
</evidence>
<keyword evidence="5" id="KW-1185">Reference proteome</keyword>
<dbReference type="STRING" id="630515.SAMN04489812_1480"/>
<dbReference type="InterPro" id="IPR049704">
    <property type="entry name" value="Aminotrans_3_PPA_site"/>
</dbReference>
<evidence type="ECO:0000256" key="2">
    <source>
        <dbReference type="ARBA" id="ARBA00022898"/>
    </source>
</evidence>
<gene>
    <name evidence="4" type="ORF">SAMN04489812_1480</name>
</gene>
<dbReference type="SUPFAM" id="SSF53383">
    <property type="entry name" value="PLP-dependent transferases"/>
    <property type="match status" value="1"/>
</dbReference>
<dbReference type="RefSeq" id="WP_091522252.1">
    <property type="nucleotide sequence ID" value="NZ_LT629772.1"/>
</dbReference>